<dbReference type="Gene3D" id="3.40.190.10">
    <property type="entry name" value="Periplasmic binding protein-like II"/>
    <property type="match status" value="1"/>
</dbReference>
<evidence type="ECO:0000313" key="4">
    <source>
        <dbReference type="Proteomes" id="UP000787635"/>
    </source>
</evidence>
<accession>A0ABX1E0U5</accession>
<evidence type="ECO:0000313" key="3">
    <source>
        <dbReference type="EMBL" id="NKC30770.1"/>
    </source>
</evidence>
<gene>
    <name evidence="3" type="ORF">HEQ75_07835</name>
</gene>
<keyword evidence="2" id="KW-0732">Signal</keyword>
<dbReference type="SUPFAM" id="SSF53850">
    <property type="entry name" value="Periplasmic binding protein-like II"/>
    <property type="match status" value="1"/>
</dbReference>
<dbReference type="Gene3D" id="3.40.190.150">
    <property type="entry name" value="Bordetella uptake gene, domain 1"/>
    <property type="match status" value="1"/>
</dbReference>
<dbReference type="PANTHER" id="PTHR42928">
    <property type="entry name" value="TRICARBOXYLATE-BINDING PROTEIN"/>
    <property type="match status" value="1"/>
</dbReference>
<comment type="similarity">
    <text evidence="1">Belongs to the UPF0065 (bug) family.</text>
</comment>
<keyword evidence="4" id="KW-1185">Reference proteome</keyword>
<dbReference type="Pfam" id="PF03401">
    <property type="entry name" value="TctC"/>
    <property type="match status" value="1"/>
</dbReference>
<sequence>MTIFSRRALLGASLAAPLAAPRLASAQGQTIRIVVPFGPGGSTDAVARLVSPGLTQRLGATVVVENRSGAAGSIGADIVAKARPDGLTWLLTFDSHSTIPALLRNPPLDVLKDLDPVMLIGGSPYAVATRPDKPFRTMADVVAAAKARPDGVSYGSTGNGTIGHLSMIRLGEAAGARMTHVPYRSGGLAVNDAVAGHVDMMIGSAALMLPHIAGGSLRPLLQFGPQRLSRLAQTQTAAEAGFPGLEAEAWWAVFAPHGTPPAMVTRMNAALRESLSEERAKTVMTETQQARLILSSPEECGSFFRQQVATWGGLVRAANIQPD</sequence>
<feature type="chain" id="PRO_5046403629" description="Tripartite tricarboxylate transporter substrate binding protein" evidence="2">
    <location>
        <begin position="27"/>
        <end position="323"/>
    </location>
</feature>
<dbReference type="PANTHER" id="PTHR42928:SF5">
    <property type="entry name" value="BLR1237 PROTEIN"/>
    <property type="match status" value="1"/>
</dbReference>
<evidence type="ECO:0008006" key="5">
    <source>
        <dbReference type="Google" id="ProtNLM"/>
    </source>
</evidence>
<comment type="caution">
    <text evidence="3">The sequence shown here is derived from an EMBL/GenBank/DDBJ whole genome shotgun (WGS) entry which is preliminary data.</text>
</comment>
<dbReference type="RefSeq" id="WP_168028989.1">
    <property type="nucleotide sequence ID" value="NZ_JAAVNE010000009.1"/>
</dbReference>
<feature type="signal peptide" evidence="2">
    <location>
        <begin position="1"/>
        <end position="26"/>
    </location>
</feature>
<dbReference type="Proteomes" id="UP000787635">
    <property type="component" value="Unassembled WGS sequence"/>
</dbReference>
<name>A0ABX1E0U5_9PROT</name>
<dbReference type="PIRSF" id="PIRSF017082">
    <property type="entry name" value="YflP"/>
    <property type="match status" value="1"/>
</dbReference>
<protein>
    <recommendedName>
        <fullName evidence="5">Tripartite tricarboxylate transporter substrate binding protein</fullName>
    </recommendedName>
</protein>
<proteinExistence type="inferred from homology"/>
<organism evidence="3 4">
    <name type="scientific">Falsiroseomonas selenitidurans</name>
    <dbReference type="NCBI Taxonomy" id="2716335"/>
    <lineage>
        <taxon>Bacteria</taxon>
        <taxon>Pseudomonadati</taxon>
        <taxon>Pseudomonadota</taxon>
        <taxon>Alphaproteobacteria</taxon>
        <taxon>Acetobacterales</taxon>
        <taxon>Roseomonadaceae</taxon>
        <taxon>Falsiroseomonas</taxon>
    </lineage>
</organism>
<dbReference type="InterPro" id="IPR042100">
    <property type="entry name" value="Bug_dom1"/>
</dbReference>
<evidence type="ECO:0000256" key="2">
    <source>
        <dbReference type="SAM" id="SignalP"/>
    </source>
</evidence>
<dbReference type="InterPro" id="IPR005064">
    <property type="entry name" value="BUG"/>
</dbReference>
<evidence type="ECO:0000256" key="1">
    <source>
        <dbReference type="ARBA" id="ARBA00006987"/>
    </source>
</evidence>
<reference evidence="3 4" key="1">
    <citation type="submission" date="2020-03" db="EMBL/GenBank/DDBJ databases">
        <title>Roseomonas selenitidurans sp. nov. isolated from urban soil.</title>
        <authorList>
            <person name="Liu H."/>
        </authorList>
    </citation>
    <scope>NUCLEOTIDE SEQUENCE [LARGE SCALE GENOMIC DNA]</scope>
    <source>
        <strain evidence="3 4">BU-1</strain>
    </source>
</reference>
<dbReference type="EMBL" id="JAAVNE010000009">
    <property type="protein sequence ID" value="NKC30770.1"/>
    <property type="molecule type" value="Genomic_DNA"/>
</dbReference>